<dbReference type="RefSeq" id="WP_157563197.1">
    <property type="nucleotide sequence ID" value="NZ_WPIK01000001.1"/>
</dbReference>
<organism evidence="2 3">
    <name type="scientific">Mucilaginibacter arboris</name>
    <dbReference type="NCBI Taxonomy" id="2682090"/>
    <lineage>
        <taxon>Bacteria</taxon>
        <taxon>Pseudomonadati</taxon>
        <taxon>Bacteroidota</taxon>
        <taxon>Sphingobacteriia</taxon>
        <taxon>Sphingobacteriales</taxon>
        <taxon>Sphingobacteriaceae</taxon>
        <taxon>Mucilaginibacter</taxon>
    </lineage>
</organism>
<evidence type="ECO:0000313" key="3">
    <source>
        <dbReference type="Proteomes" id="UP000462014"/>
    </source>
</evidence>
<feature type="transmembrane region" description="Helical" evidence="1">
    <location>
        <begin position="72"/>
        <end position="93"/>
    </location>
</feature>
<sequence length="116" mass="12990">MEQNKINPPIIEQIKEYIETRIKLLKYKVIDQATGIAANVVAYAIIAVLGLFILLFFSVTLALLFGSLLGSYWAGFGCITLLYIILAILVLVLKAKYIEAPLIGFFITKFFKNNSK</sequence>
<keyword evidence="1" id="KW-1133">Transmembrane helix</keyword>
<name>A0A7K1SS50_9SPHI</name>
<dbReference type="Pfam" id="PF07332">
    <property type="entry name" value="Phage_holin_3_6"/>
    <property type="match status" value="1"/>
</dbReference>
<reference evidence="2 3" key="1">
    <citation type="submission" date="2019-12" db="EMBL/GenBank/DDBJ databases">
        <title>Mucilaginibacter sp. HMF7410 genome sequencing and assembly.</title>
        <authorList>
            <person name="Kang H."/>
            <person name="Cha I."/>
            <person name="Kim H."/>
            <person name="Joh K."/>
        </authorList>
    </citation>
    <scope>NUCLEOTIDE SEQUENCE [LARGE SCALE GENOMIC DNA]</scope>
    <source>
        <strain evidence="2 3">HMF7410</strain>
    </source>
</reference>
<accession>A0A7K1SS50</accession>
<keyword evidence="1" id="KW-0812">Transmembrane</keyword>
<gene>
    <name evidence="2" type="ORF">GO621_01125</name>
</gene>
<dbReference type="AlphaFoldDB" id="A0A7K1SS50"/>
<evidence type="ECO:0000313" key="2">
    <source>
        <dbReference type="EMBL" id="MVN20135.1"/>
    </source>
</evidence>
<evidence type="ECO:0000256" key="1">
    <source>
        <dbReference type="SAM" id="Phobius"/>
    </source>
</evidence>
<feature type="transmembrane region" description="Helical" evidence="1">
    <location>
        <begin position="40"/>
        <end position="66"/>
    </location>
</feature>
<protein>
    <recommendedName>
        <fullName evidence="4">Phage holin family protein</fullName>
    </recommendedName>
</protein>
<dbReference type="Proteomes" id="UP000462014">
    <property type="component" value="Unassembled WGS sequence"/>
</dbReference>
<dbReference type="EMBL" id="WPIK01000001">
    <property type="protein sequence ID" value="MVN20135.1"/>
    <property type="molecule type" value="Genomic_DNA"/>
</dbReference>
<keyword evidence="3" id="KW-1185">Reference proteome</keyword>
<proteinExistence type="predicted"/>
<dbReference type="InterPro" id="IPR009937">
    <property type="entry name" value="Phage_holin_3_6"/>
</dbReference>
<evidence type="ECO:0008006" key="4">
    <source>
        <dbReference type="Google" id="ProtNLM"/>
    </source>
</evidence>
<comment type="caution">
    <text evidence="2">The sequence shown here is derived from an EMBL/GenBank/DDBJ whole genome shotgun (WGS) entry which is preliminary data.</text>
</comment>
<keyword evidence="1" id="KW-0472">Membrane</keyword>